<gene>
    <name evidence="2" type="ORF">GCM10017559_79210</name>
</gene>
<name>A0ABP6LED9_9ACTN</name>
<dbReference type="Proteomes" id="UP001499930">
    <property type="component" value="Unassembled WGS sequence"/>
</dbReference>
<protein>
    <recommendedName>
        <fullName evidence="1">NADPH-dependent reductive aminase-like C-terminal domain-containing protein</fullName>
    </recommendedName>
</protein>
<reference evidence="3" key="1">
    <citation type="journal article" date="2019" name="Int. J. Syst. Evol. Microbiol.">
        <title>The Global Catalogue of Microorganisms (GCM) 10K type strain sequencing project: providing services to taxonomists for standard genome sequencing and annotation.</title>
        <authorList>
            <consortium name="The Broad Institute Genomics Platform"/>
            <consortium name="The Broad Institute Genome Sequencing Center for Infectious Disease"/>
            <person name="Wu L."/>
            <person name="Ma J."/>
        </authorList>
    </citation>
    <scope>NUCLEOTIDE SEQUENCE [LARGE SCALE GENOMIC DNA]</scope>
    <source>
        <strain evidence="3">JCM 3106</strain>
    </source>
</reference>
<dbReference type="Pfam" id="PF21761">
    <property type="entry name" value="RedAm-like_C"/>
    <property type="match status" value="1"/>
</dbReference>
<dbReference type="Gene3D" id="1.10.1040.10">
    <property type="entry name" value="N-(1-d-carboxylethyl)-l-norvaline Dehydrogenase, domain 2"/>
    <property type="match status" value="1"/>
</dbReference>
<evidence type="ECO:0000259" key="1">
    <source>
        <dbReference type="Pfam" id="PF21761"/>
    </source>
</evidence>
<organism evidence="2 3">
    <name type="scientific">Streptosporangium longisporum</name>
    <dbReference type="NCBI Taxonomy" id="46187"/>
    <lineage>
        <taxon>Bacteria</taxon>
        <taxon>Bacillati</taxon>
        <taxon>Actinomycetota</taxon>
        <taxon>Actinomycetes</taxon>
        <taxon>Streptosporangiales</taxon>
        <taxon>Streptosporangiaceae</taxon>
        <taxon>Streptosporangium</taxon>
    </lineage>
</organism>
<evidence type="ECO:0000313" key="3">
    <source>
        <dbReference type="Proteomes" id="UP001499930"/>
    </source>
</evidence>
<proteinExistence type="predicted"/>
<sequence>MPALYGMAVHGTMWGMLNGFLHAAALLSSEGIEVRRFLEHVGASVSALPSLLPSIADEVDRREHAAEYGALRHHLPSVEDLVRESRARGIDDELPGHTLGLVTRAVGEGHADDGYSRLVDHFGRR</sequence>
<keyword evidence="3" id="KW-1185">Reference proteome</keyword>
<dbReference type="InterPro" id="IPR013328">
    <property type="entry name" value="6PGD_dom2"/>
</dbReference>
<evidence type="ECO:0000313" key="2">
    <source>
        <dbReference type="EMBL" id="GAA3039147.1"/>
    </source>
</evidence>
<feature type="domain" description="NADPH-dependent reductive aminase-like C-terminal" evidence="1">
    <location>
        <begin position="2"/>
        <end position="122"/>
    </location>
</feature>
<dbReference type="EMBL" id="BAAAWD010000029">
    <property type="protein sequence ID" value="GAA3039147.1"/>
    <property type="molecule type" value="Genomic_DNA"/>
</dbReference>
<comment type="caution">
    <text evidence="2">The sequence shown here is derived from an EMBL/GenBank/DDBJ whole genome shotgun (WGS) entry which is preliminary data.</text>
</comment>
<dbReference type="InterPro" id="IPR048666">
    <property type="entry name" value="RedAm-like_C"/>
</dbReference>
<accession>A0ABP6LED9</accession>